<proteinExistence type="predicted"/>
<keyword evidence="2" id="KW-1185">Reference proteome</keyword>
<protein>
    <submittedName>
        <fullName evidence="1">Uncharacterized protein</fullName>
    </submittedName>
</protein>
<name>A0ABT8M4J0_9EURY</name>
<dbReference type="EMBL" id="VCYI01000015">
    <property type="protein sequence ID" value="MDN7013518.1"/>
    <property type="molecule type" value="Genomic_DNA"/>
</dbReference>
<accession>A0ABT8M4J0</accession>
<organism evidence="1 2">
    <name type="scientific">Methanoculleus methanifontis</name>
    <dbReference type="NCBI Taxonomy" id="2584086"/>
    <lineage>
        <taxon>Archaea</taxon>
        <taxon>Methanobacteriati</taxon>
        <taxon>Methanobacteriota</taxon>
        <taxon>Stenosarchaea group</taxon>
        <taxon>Methanomicrobia</taxon>
        <taxon>Methanomicrobiales</taxon>
        <taxon>Methanomicrobiaceae</taxon>
        <taxon>Methanoculleus</taxon>
    </lineage>
</organism>
<dbReference type="RefSeq" id="WP_301678114.1">
    <property type="nucleotide sequence ID" value="NZ_VCYI01000015.1"/>
</dbReference>
<evidence type="ECO:0000313" key="2">
    <source>
        <dbReference type="Proteomes" id="UP001168423"/>
    </source>
</evidence>
<dbReference type="Proteomes" id="UP001168423">
    <property type="component" value="Unassembled WGS sequence"/>
</dbReference>
<reference evidence="1" key="1">
    <citation type="submission" date="2019-05" db="EMBL/GenBank/DDBJ databases">
        <title>Isolation and characterization of methanogens from the cold seep sediment at Four-Way Closure Ridge.</title>
        <authorList>
            <person name="You Y.-T."/>
            <person name="Chen S.-C."/>
            <person name="Zhang W.-L."/>
            <person name="Lai M.-C."/>
        </authorList>
    </citation>
    <scope>NUCLEOTIDE SEQUENCE</scope>
    <source>
        <strain evidence="1">FWC-SCC3</strain>
    </source>
</reference>
<sequence length="125" mass="14790">MPRDSDLLERGFFMGRDLDTRFSQLLEAIAKHENTTLDMLGKTFASDEIENRRTFYPQLKQVLSRQELDIDEVKEVIKNCWAATARIEFIRFTRFTEKKEGNLQSRQFKHLLKTFHKTTPKRPPG</sequence>
<evidence type="ECO:0000313" key="1">
    <source>
        <dbReference type="EMBL" id="MDN7013518.1"/>
    </source>
</evidence>
<comment type="caution">
    <text evidence="1">The sequence shown here is derived from an EMBL/GenBank/DDBJ whole genome shotgun (WGS) entry which is preliminary data.</text>
</comment>
<gene>
    <name evidence="1" type="ORF">FGW20_10825</name>
</gene>